<sequence length="151" mass="16683">MNDGLSDWMNGRDEKFYSEEEWPVMDNSELQVHFSDPSALLAAKATLEELGYKPYQSAPLELYIPTDRQDPQSAVEIVQSHGGSAVFASSAEEIDLFQNVSIPAHLVNEDWNEGYLSGKNQTINVGQGERNYSDDPVYDDSADGFSGSVKA</sequence>
<proteinExistence type="predicted"/>
<dbReference type="EMBL" id="QJSW01000036">
    <property type="protein sequence ID" value="PYE42424.1"/>
    <property type="molecule type" value="Genomic_DNA"/>
</dbReference>
<gene>
    <name evidence="2" type="ORF">DFQ00_13629</name>
</gene>
<dbReference type="Proteomes" id="UP000247790">
    <property type="component" value="Unassembled WGS sequence"/>
</dbReference>
<feature type="region of interest" description="Disordered" evidence="1">
    <location>
        <begin position="118"/>
        <end position="151"/>
    </location>
</feature>
<evidence type="ECO:0000256" key="1">
    <source>
        <dbReference type="SAM" id="MobiDB-lite"/>
    </source>
</evidence>
<dbReference type="AlphaFoldDB" id="A0A2V4W438"/>
<evidence type="ECO:0000313" key="3">
    <source>
        <dbReference type="Proteomes" id="UP000247790"/>
    </source>
</evidence>
<reference evidence="2 3" key="1">
    <citation type="submission" date="2018-06" db="EMBL/GenBank/DDBJ databases">
        <title>Genomic Encyclopedia of Type Strains, Phase III (KMG-III): the genomes of soil and plant-associated and newly described type strains.</title>
        <authorList>
            <person name="Whitman W."/>
        </authorList>
    </citation>
    <scope>NUCLEOTIDE SEQUENCE [LARGE SCALE GENOMIC DNA]</scope>
    <source>
        <strain evidence="2 3">CECT 7022</strain>
    </source>
</reference>
<accession>A0A2V4W438</accession>
<name>A0A2V4W438_PAEBA</name>
<organism evidence="2 3">
    <name type="scientific">Paenibacillus barcinonensis</name>
    <dbReference type="NCBI Taxonomy" id="198119"/>
    <lineage>
        <taxon>Bacteria</taxon>
        <taxon>Bacillati</taxon>
        <taxon>Bacillota</taxon>
        <taxon>Bacilli</taxon>
        <taxon>Bacillales</taxon>
        <taxon>Paenibacillaceae</taxon>
        <taxon>Paenibacillus</taxon>
    </lineage>
</organism>
<dbReference type="RefSeq" id="WP_110899627.1">
    <property type="nucleotide sequence ID" value="NZ_QJSW01000036.1"/>
</dbReference>
<evidence type="ECO:0000313" key="2">
    <source>
        <dbReference type="EMBL" id="PYE42424.1"/>
    </source>
</evidence>
<comment type="caution">
    <text evidence="2">The sequence shown here is derived from an EMBL/GenBank/DDBJ whole genome shotgun (WGS) entry which is preliminary data.</text>
</comment>
<protein>
    <submittedName>
        <fullName evidence="2">Uncharacterized protein</fullName>
    </submittedName>
</protein>